<dbReference type="EMBL" id="AP018887">
    <property type="protein sequence ID" value="BBF90100.1"/>
    <property type="molecule type" value="Genomic_DNA"/>
</dbReference>
<proteinExistence type="predicted"/>
<sequence length="92" mass="10300">MKAWRSPDVADPHGLDDPVAEEDEADPADEEFFQEQAGYDDCELGICPQPNMTKSETDQTRLLLGAKLIRQVASDIFNSKSGWRADARRIGY</sequence>
<accession>A0A679BAH8</accession>
<organism evidence="2">
    <name type="scientific">Oryza rufipogon</name>
    <name type="common">Brownbeard rice</name>
    <name type="synonym">Asian wild rice</name>
    <dbReference type="NCBI Taxonomy" id="4529"/>
    <lineage>
        <taxon>Eukaryota</taxon>
        <taxon>Viridiplantae</taxon>
        <taxon>Streptophyta</taxon>
        <taxon>Embryophyta</taxon>
        <taxon>Tracheophyta</taxon>
        <taxon>Spermatophyta</taxon>
        <taxon>Magnoliopsida</taxon>
        <taxon>Liliopsida</taxon>
        <taxon>Poales</taxon>
        <taxon>Poaceae</taxon>
        <taxon>BOP clade</taxon>
        <taxon>Oryzoideae</taxon>
        <taxon>Oryzeae</taxon>
        <taxon>Oryzinae</taxon>
        <taxon>Oryza</taxon>
    </lineage>
</organism>
<evidence type="ECO:0000313" key="2">
    <source>
        <dbReference type="EMBL" id="BBF90100.1"/>
    </source>
</evidence>
<dbReference type="AlphaFoldDB" id="A0A679BAH8"/>
<evidence type="ECO:0000256" key="1">
    <source>
        <dbReference type="SAM" id="MobiDB-lite"/>
    </source>
</evidence>
<reference evidence="2" key="1">
    <citation type="submission" date="2018-08" db="EMBL/GenBank/DDBJ databases">
        <title>Oryza rufipogon genomic DNA, chromosome 11, BAC clone:ORUFIa0012C12.</title>
        <authorList>
            <person name="Wu J."/>
            <person name="Kanamori H."/>
        </authorList>
    </citation>
    <scope>NUCLEOTIDE SEQUENCE</scope>
    <source>
        <strain evidence="2">W1943</strain>
    </source>
</reference>
<name>A0A679BAH8_ORYRU</name>
<protein>
    <submittedName>
        <fullName evidence="2">Uncharacterized protein</fullName>
    </submittedName>
</protein>
<feature type="compositionally biased region" description="Acidic residues" evidence="1">
    <location>
        <begin position="18"/>
        <end position="27"/>
    </location>
</feature>
<gene>
    <name evidence="2" type="primary">ORUFIa0012C12.14</name>
</gene>
<feature type="region of interest" description="Disordered" evidence="1">
    <location>
        <begin position="1"/>
        <end position="27"/>
    </location>
</feature>